<reference evidence="2 3" key="1">
    <citation type="submission" date="2023-05" db="EMBL/GenBank/DDBJ databases">
        <title>B98-5 Cell Line De Novo Hybrid Assembly: An Optical Mapping Approach.</title>
        <authorList>
            <person name="Kananen K."/>
            <person name="Auerbach J.A."/>
            <person name="Kautto E."/>
            <person name="Blachly J.S."/>
        </authorList>
    </citation>
    <scope>NUCLEOTIDE SEQUENCE [LARGE SCALE GENOMIC DNA]</scope>
    <source>
        <strain evidence="2">B95-8</strain>
        <tissue evidence="2">Cell line</tissue>
    </source>
</reference>
<feature type="non-terminal residue" evidence="2">
    <location>
        <position position="1"/>
    </location>
</feature>
<gene>
    <name evidence="2" type="ORF">P7K49_023701</name>
</gene>
<dbReference type="Proteomes" id="UP001266305">
    <property type="component" value="Unassembled WGS sequence"/>
</dbReference>
<evidence type="ECO:0000313" key="3">
    <source>
        <dbReference type="Proteomes" id="UP001266305"/>
    </source>
</evidence>
<keyword evidence="3" id="KW-1185">Reference proteome</keyword>
<evidence type="ECO:0000313" key="2">
    <source>
        <dbReference type="EMBL" id="KAK2098250.1"/>
    </source>
</evidence>
<sequence length="59" mass="6650">AGSLRYHGPGWRIFNRLALGSRRAHHRSGLGSGPQWRQGQKGEGHKCKGSFDLYFILDK</sequence>
<accession>A0ABQ9UN74</accession>
<dbReference type="EMBL" id="JASSZA010000011">
    <property type="protein sequence ID" value="KAK2098250.1"/>
    <property type="molecule type" value="Genomic_DNA"/>
</dbReference>
<evidence type="ECO:0000256" key="1">
    <source>
        <dbReference type="SAM" id="MobiDB-lite"/>
    </source>
</evidence>
<protein>
    <submittedName>
        <fullName evidence="2">Uncharacterized protein</fullName>
    </submittedName>
</protein>
<organism evidence="2 3">
    <name type="scientific">Saguinus oedipus</name>
    <name type="common">Cotton-top tamarin</name>
    <name type="synonym">Oedipomidas oedipus</name>
    <dbReference type="NCBI Taxonomy" id="9490"/>
    <lineage>
        <taxon>Eukaryota</taxon>
        <taxon>Metazoa</taxon>
        <taxon>Chordata</taxon>
        <taxon>Craniata</taxon>
        <taxon>Vertebrata</taxon>
        <taxon>Euteleostomi</taxon>
        <taxon>Mammalia</taxon>
        <taxon>Eutheria</taxon>
        <taxon>Euarchontoglires</taxon>
        <taxon>Primates</taxon>
        <taxon>Haplorrhini</taxon>
        <taxon>Platyrrhini</taxon>
        <taxon>Cebidae</taxon>
        <taxon>Callitrichinae</taxon>
        <taxon>Saguinus</taxon>
    </lineage>
</organism>
<name>A0ABQ9UN74_SAGOE</name>
<proteinExistence type="predicted"/>
<feature type="region of interest" description="Disordered" evidence="1">
    <location>
        <begin position="25"/>
        <end position="45"/>
    </location>
</feature>
<comment type="caution">
    <text evidence="2">The sequence shown here is derived from an EMBL/GenBank/DDBJ whole genome shotgun (WGS) entry which is preliminary data.</text>
</comment>